<evidence type="ECO:0000313" key="4">
    <source>
        <dbReference type="Proteomes" id="UP000612055"/>
    </source>
</evidence>
<gene>
    <name evidence="3" type="ORF">HYH03_002225</name>
</gene>
<evidence type="ECO:0000256" key="2">
    <source>
        <dbReference type="SAM" id="Phobius"/>
    </source>
</evidence>
<dbReference type="EMBL" id="JAEHOE010000005">
    <property type="protein sequence ID" value="KAG2499938.1"/>
    <property type="molecule type" value="Genomic_DNA"/>
</dbReference>
<comment type="caution">
    <text evidence="3">The sequence shown here is derived from an EMBL/GenBank/DDBJ whole genome shotgun (WGS) entry which is preliminary data.</text>
</comment>
<feature type="region of interest" description="Disordered" evidence="1">
    <location>
        <begin position="158"/>
        <end position="181"/>
    </location>
</feature>
<sequence length="181" mass="19193">MQATHLQARAVDCQRGLRQAAAICPIRSLDRGRARSRILRASSVDAGSYVPVPAPALLAGGPPSAPSNLGELQRIALQGQPPGDEAQGFLQRADPKSFEQAGLYIDGGSIFASSFLLLLMLVFGGNRIGGNKLDDWLNEQARAWKAKRDLERRQALNRLVNGAESSEGPGTPDQGPPSGPS</sequence>
<protein>
    <submittedName>
        <fullName evidence="3">Uncharacterized protein</fullName>
    </submittedName>
</protein>
<keyword evidence="4" id="KW-1185">Reference proteome</keyword>
<name>A0A835YC36_9CHLO</name>
<proteinExistence type="predicted"/>
<organism evidence="3 4">
    <name type="scientific">Edaphochlamys debaryana</name>
    <dbReference type="NCBI Taxonomy" id="47281"/>
    <lineage>
        <taxon>Eukaryota</taxon>
        <taxon>Viridiplantae</taxon>
        <taxon>Chlorophyta</taxon>
        <taxon>core chlorophytes</taxon>
        <taxon>Chlorophyceae</taxon>
        <taxon>CS clade</taxon>
        <taxon>Chlamydomonadales</taxon>
        <taxon>Chlamydomonadales incertae sedis</taxon>
        <taxon>Edaphochlamys</taxon>
    </lineage>
</organism>
<keyword evidence="2" id="KW-0472">Membrane</keyword>
<dbReference type="Proteomes" id="UP000612055">
    <property type="component" value="Unassembled WGS sequence"/>
</dbReference>
<reference evidence="3" key="1">
    <citation type="journal article" date="2020" name="bioRxiv">
        <title>Comparative genomics of Chlamydomonas.</title>
        <authorList>
            <person name="Craig R.J."/>
            <person name="Hasan A.R."/>
            <person name="Ness R.W."/>
            <person name="Keightley P.D."/>
        </authorList>
    </citation>
    <scope>NUCLEOTIDE SEQUENCE</scope>
    <source>
        <strain evidence="3">CCAP 11/70</strain>
    </source>
</reference>
<evidence type="ECO:0000313" key="3">
    <source>
        <dbReference type="EMBL" id="KAG2499938.1"/>
    </source>
</evidence>
<dbReference type="AlphaFoldDB" id="A0A835YC36"/>
<accession>A0A835YC36</accession>
<keyword evidence="2" id="KW-1133">Transmembrane helix</keyword>
<keyword evidence="2" id="KW-0812">Transmembrane</keyword>
<feature type="transmembrane region" description="Helical" evidence="2">
    <location>
        <begin position="101"/>
        <end position="123"/>
    </location>
</feature>
<evidence type="ECO:0000256" key="1">
    <source>
        <dbReference type="SAM" id="MobiDB-lite"/>
    </source>
</evidence>
<dbReference type="OrthoDB" id="557285at2759"/>